<evidence type="ECO:0000313" key="2">
    <source>
        <dbReference type="EMBL" id="SDC58247.1"/>
    </source>
</evidence>
<gene>
    <name evidence="2" type="ORF">SAMN05421734_11231</name>
</gene>
<keyword evidence="2" id="KW-0282">Flagellum</keyword>
<dbReference type="STRING" id="1612202.SAMN05421734_11231"/>
<proteinExistence type="predicted"/>
<feature type="region of interest" description="Disordered" evidence="1">
    <location>
        <begin position="1"/>
        <end position="56"/>
    </location>
</feature>
<dbReference type="InterPro" id="IPR005186">
    <property type="entry name" value="FlaG"/>
</dbReference>
<feature type="compositionally biased region" description="Polar residues" evidence="1">
    <location>
        <begin position="1"/>
        <end position="21"/>
    </location>
</feature>
<dbReference type="RefSeq" id="WP_090797074.1">
    <property type="nucleotide sequence ID" value="NZ_FMYI01000012.1"/>
</dbReference>
<dbReference type="Proteomes" id="UP000242949">
    <property type="component" value="Unassembled WGS sequence"/>
</dbReference>
<sequence length="127" mass="14598">MDVNNVMSQGAFSSRSTQERSTVVPDRSASHVQPTTQPTREAEQHSHSSDLNDRRADIESMVDGLNEFLEPVRTSIKFEMHDKLERYYVKVVDSQTEELIREIPPEDMLDMYAAMAEFMGFIVDEKI</sequence>
<dbReference type="Pfam" id="PF03646">
    <property type="entry name" value="FlaG"/>
    <property type="match status" value="1"/>
</dbReference>
<evidence type="ECO:0000313" key="3">
    <source>
        <dbReference type="Proteomes" id="UP000242949"/>
    </source>
</evidence>
<feature type="compositionally biased region" description="Polar residues" evidence="1">
    <location>
        <begin position="30"/>
        <end position="39"/>
    </location>
</feature>
<name>A0A1G6MSQ4_9BACI</name>
<dbReference type="InterPro" id="IPR035924">
    <property type="entry name" value="FlaG-like_sf"/>
</dbReference>
<dbReference type="PANTHER" id="PTHR37166">
    <property type="entry name" value="PROTEIN FLAG"/>
    <property type="match status" value="1"/>
</dbReference>
<dbReference type="Gene3D" id="3.30.160.170">
    <property type="entry name" value="FlaG-like"/>
    <property type="match status" value="1"/>
</dbReference>
<keyword evidence="2" id="KW-0969">Cilium</keyword>
<keyword evidence="3" id="KW-1185">Reference proteome</keyword>
<evidence type="ECO:0000256" key="1">
    <source>
        <dbReference type="SAM" id="MobiDB-lite"/>
    </source>
</evidence>
<dbReference type="OrthoDB" id="9799867at2"/>
<feature type="compositionally biased region" description="Basic and acidic residues" evidence="1">
    <location>
        <begin position="40"/>
        <end position="56"/>
    </location>
</feature>
<dbReference type="EMBL" id="FMYI01000012">
    <property type="protein sequence ID" value="SDC58247.1"/>
    <property type="molecule type" value="Genomic_DNA"/>
</dbReference>
<accession>A0A1G6MSQ4</accession>
<keyword evidence="2" id="KW-0966">Cell projection</keyword>
<dbReference type="PANTHER" id="PTHR37166:SF1">
    <property type="entry name" value="PROTEIN FLAG"/>
    <property type="match status" value="1"/>
</dbReference>
<dbReference type="SUPFAM" id="SSF160214">
    <property type="entry name" value="FlaG-like"/>
    <property type="match status" value="1"/>
</dbReference>
<dbReference type="NCBIfam" id="NF005834">
    <property type="entry name" value="PRK07738.1"/>
    <property type="match status" value="1"/>
</dbReference>
<reference evidence="3" key="1">
    <citation type="submission" date="2016-09" db="EMBL/GenBank/DDBJ databases">
        <authorList>
            <person name="Varghese N."/>
            <person name="Submissions S."/>
        </authorList>
    </citation>
    <scope>NUCLEOTIDE SEQUENCE [LARGE SCALE GENOMIC DNA]</scope>
    <source>
        <strain evidence="3">S5</strain>
    </source>
</reference>
<dbReference type="AlphaFoldDB" id="A0A1G6MSQ4"/>
<protein>
    <submittedName>
        <fullName evidence="2">Flagellar protein FlaG</fullName>
    </submittedName>
</protein>
<organism evidence="2 3">
    <name type="scientific">Pelagirhabdus alkalitolerans</name>
    <dbReference type="NCBI Taxonomy" id="1612202"/>
    <lineage>
        <taxon>Bacteria</taxon>
        <taxon>Bacillati</taxon>
        <taxon>Bacillota</taxon>
        <taxon>Bacilli</taxon>
        <taxon>Bacillales</taxon>
        <taxon>Bacillaceae</taxon>
        <taxon>Pelagirhabdus</taxon>
    </lineage>
</organism>